<evidence type="ECO:0000256" key="1">
    <source>
        <dbReference type="SAM" id="Coils"/>
    </source>
</evidence>
<keyword evidence="1" id="KW-0175">Coiled coil</keyword>
<evidence type="ECO:0008006" key="3">
    <source>
        <dbReference type="Google" id="ProtNLM"/>
    </source>
</evidence>
<dbReference type="EMBL" id="MN739210">
    <property type="protein sequence ID" value="QHS93807.1"/>
    <property type="molecule type" value="Genomic_DNA"/>
</dbReference>
<dbReference type="AlphaFoldDB" id="A0A6C0BN21"/>
<dbReference type="GO" id="GO:0046782">
    <property type="term" value="P:regulation of viral transcription"/>
    <property type="evidence" value="ECO:0007669"/>
    <property type="project" value="InterPro"/>
</dbReference>
<sequence length="330" mass="38942">MTRNGNFLDYVQHHRNQNLLQNQKRVQLEKEVSQLNEQLKQTSTIQERVAIKKQRLLIQRQLQNIHSIPLAEFDRKLIPFLNSCYNSQADGDLLIEQFDAEFHIASPEPSYVNANLESCSKCNLPYVHIASEAQLVCEACGQTERYIDTSVLTMAYGDEIEYSSFSYRRINHFRELLNYLQAKETTTVPQSALNTVMQYLVEKRYNKVTRVTFNVIRKALRDLGMRKYYDHAMQIWCLITGGKALRLDPRLEEKFTLMFIAIQQPWERHCPDDRKNFLSYPYCFYKLSQLLGQKDLLPYFTLLKCPKKRKAQEDLFELICQDLNWTFVPI</sequence>
<dbReference type="Pfam" id="PF04947">
    <property type="entry name" value="Pox_VLTF3"/>
    <property type="match status" value="1"/>
</dbReference>
<organism evidence="2">
    <name type="scientific">viral metagenome</name>
    <dbReference type="NCBI Taxonomy" id="1070528"/>
    <lineage>
        <taxon>unclassified sequences</taxon>
        <taxon>metagenomes</taxon>
        <taxon>organismal metagenomes</taxon>
    </lineage>
</organism>
<dbReference type="InterPro" id="IPR007031">
    <property type="entry name" value="Poxvirus_VLTF3"/>
</dbReference>
<proteinExistence type="predicted"/>
<reference evidence="2" key="1">
    <citation type="journal article" date="2020" name="Nature">
        <title>Giant virus diversity and host interactions through global metagenomics.</title>
        <authorList>
            <person name="Schulz F."/>
            <person name="Roux S."/>
            <person name="Paez-Espino D."/>
            <person name="Jungbluth S."/>
            <person name="Walsh D.A."/>
            <person name="Denef V.J."/>
            <person name="McMahon K.D."/>
            <person name="Konstantinidis K.T."/>
            <person name="Eloe-Fadrosh E.A."/>
            <person name="Kyrpides N.C."/>
            <person name="Woyke T."/>
        </authorList>
    </citation>
    <scope>NUCLEOTIDE SEQUENCE</scope>
    <source>
        <strain evidence="2">GVMAG-M-3300018080-19</strain>
    </source>
</reference>
<feature type="coiled-coil region" evidence="1">
    <location>
        <begin position="18"/>
        <end position="45"/>
    </location>
</feature>
<evidence type="ECO:0000313" key="2">
    <source>
        <dbReference type="EMBL" id="QHS93807.1"/>
    </source>
</evidence>
<name>A0A6C0BN21_9ZZZZ</name>
<accession>A0A6C0BN21</accession>
<protein>
    <recommendedName>
        <fullName evidence="3">Viral late gene transcription factor 3 zinc ribbon domain-containing protein</fullName>
    </recommendedName>
</protein>